<organism evidence="1">
    <name type="scientific">marine metagenome</name>
    <dbReference type="NCBI Taxonomy" id="408172"/>
    <lineage>
        <taxon>unclassified sequences</taxon>
        <taxon>metagenomes</taxon>
        <taxon>ecological metagenomes</taxon>
    </lineage>
</organism>
<reference evidence="1" key="1">
    <citation type="submission" date="2018-05" db="EMBL/GenBank/DDBJ databases">
        <authorList>
            <person name="Lanie J.A."/>
            <person name="Ng W.-L."/>
            <person name="Kazmierczak K.M."/>
            <person name="Andrzejewski T.M."/>
            <person name="Davidsen T.M."/>
            <person name="Wayne K.J."/>
            <person name="Tettelin H."/>
            <person name="Glass J.I."/>
            <person name="Rusch D."/>
            <person name="Podicherti R."/>
            <person name="Tsui H.-C.T."/>
            <person name="Winkler M.E."/>
        </authorList>
    </citation>
    <scope>NUCLEOTIDE SEQUENCE</scope>
</reference>
<evidence type="ECO:0000313" key="1">
    <source>
        <dbReference type="EMBL" id="SVC96314.1"/>
    </source>
</evidence>
<proteinExistence type="predicted"/>
<name>A0A382RF29_9ZZZZ</name>
<gene>
    <name evidence="1" type="ORF">METZ01_LOCUS349168</name>
</gene>
<protein>
    <submittedName>
        <fullName evidence="1">Uncharacterized protein</fullName>
    </submittedName>
</protein>
<dbReference type="EMBL" id="UINC01121272">
    <property type="protein sequence ID" value="SVC96314.1"/>
    <property type="molecule type" value="Genomic_DNA"/>
</dbReference>
<feature type="non-terminal residue" evidence="1">
    <location>
        <position position="66"/>
    </location>
</feature>
<sequence length="66" mass="7854">MKRLRKNRSRLRAIGNQTYSRSKAMRGRAVSLRKRLDQFRELEVEPYFHQRQIDRELASIAHGSSP</sequence>
<dbReference type="AlphaFoldDB" id="A0A382RF29"/>
<accession>A0A382RF29</accession>